<dbReference type="AlphaFoldDB" id="A0A8B8RPT3"/>
<gene>
    <name evidence="3" type="primary">LOC116658323</name>
</gene>
<reference evidence="3" key="1">
    <citation type="submission" date="2025-08" db="UniProtKB">
        <authorList>
            <consortium name="RefSeq"/>
        </authorList>
    </citation>
    <scope>IDENTIFICATION</scope>
    <source>
        <tissue evidence="3">Ear skin</tissue>
    </source>
</reference>
<dbReference type="GeneID" id="116658323"/>
<evidence type="ECO:0000256" key="1">
    <source>
        <dbReference type="SAM" id="MobiDB-lite"/>
    </source>
</evidence>
<accession>A0A8B8RPT3</accession>
<feature type="region of interest" description="Disordered" evidence="1">
    <location>
        <begin position="226"/>
        <end position="299"/>
    </location>
</feature>
<evidence type="ECO:0000313" key="2">
    <source>
        <dbReference type="Proteomes" id="UP000694856"/>
    </source>
</evidence>
<feature type="compositionally biased region" description="Low complexity" evidence="1">
    <location>
        <begin position="109"/>
        <end position="129"/>
    </location>
</feature>
<dbReference type="RefSeq" id="XP_032319199.1">
    <property type="nucleotide sequence ID" value="XM_032463308.1"/>
</dbReference>
<protein>
    <submittedName>
        <fullName evidence="3">Cuticle collagen 39-like isoform X1</fullName>
    </submittedName>
</protein>
<evidence type="ECO:0000313" key="3">
    <source>
        <dbReference type="RefSeq" id="XP_032319199.1"/>
    </source>
</evidence>
<name>A0A8B8RPT3_CAMFR</name>
<proteinExistence type="predicted"/>
<keyword evidence="2" id="KW-1185">Reference proteome</keyword>
<dbReference type="KEGG" id="cfr:116658323"/>
<feature type="region of interest" description="Disordered" evidence="1">
    <location>
        <begin position="1"/>
        <end position="206"/>
    </location>
</feature>
<feature type="compositionally biased region" description="Basic and acidic residues" evidence="1">
    <location>
        <begin position="23"/>
        <end position="40"/>
    </location>
</feature>
<dbReference type="Proteomes" id="UP000694856">
    <property type="component" value="Chromosome 20"/>
</dbReference>
<feature type="compositionally biased region" description="Pro residues" evidence="1">
    <location>
        <begin position="151"/>
        <end position="160"/>
    </location>
</feature>
<feature type="compositionally biased region" description="Polar residues" evidence="1">
    <location>
        <begin position="261"/>
        <end position="284"/>
    </location>
</feature>
<feature type="compositionally biased region" description="Pro residues" evidence="1">
    <location>
        <begin position="130"/>
        <end position="141"/>
    </location>
</feature>
<organism evidence="2 3">
    <name type="scientific">Camelus ferus</name>
    <name type="common">Wild bactrian camel</name>
    <name type="synonym">Camelus bactrianus ferus</name>
    <dbReference type="NCBI Taxonomy" id="419612"/>
    <lineage>
        <taxon>Eukaryota</taxon>
        <taxon>Metazoa</taxon>
        <taxon>Chordata</taxon>
        <taxon>Craniata</taxon>
        <taxon>Vertebrata</taxon>
        <taxon>Euteleostomi</taxon>
        <taxon>Mammalia</taxon>
        <taxon>Eutheria</taxon>
        <taxon>Laurasiatheria</taxon>
        <taxon>Artiodactyla</taxon>
        <taxon>Tylopoda</taxon>
        <taxon>Camelidae</taxon>
        <taxon>Camelus</taxon>
    </lineage>
</organism>
<sequence>MRARGGSGPRAAPLRVFAATWLRRVEKPETRRSWPPDSGRDAGSAGAPRRPLSRSLGQRGGGDEAARGQQNNFDAQFDLTRSPRSPSPKPLSLPGSGGTAPERTSRAVGAPGRGIPCGPAGAPAPWLRLPRPPVCAPPRRPPPARRGAPRPALPSGPRAPPAGGVTPSATAGSVHGSNRKSLSPDHRQHRGLRGSQTCACSPSEAHMQTRAGKAGFLGLFQPCQMLAPADEPGQFPAGQPNGESRTTRNPGLLTTARKELNMTSAHSYASESSGKPMLQSQASPPMTVGPANPLAATSR</sequence>
<feature type="compositionally biased region" description="Polar residues" evidence="1">
    <location>
        <begin position="167"/>
        <end position="181"/>
    </location>
</feature>